<accession>A0A392UE99</accession>
<sequence length="28" mass="2822">SKTKAASSASNKPPTLTVKEEPGVCTCS</sequence>
<protein>
    <submittedName>
        <fullName evidence="2">Uncharacterized protein</fullName>
    </submittedName>
</protein>
<proteinExistence type="predicted"/>
<evidence type="ECO:0000313" key="3">
    <source>
        <dbReference type="Proteomes" id="UP000265520"/>
    </source>
</evidence>
<evidence type="ECO:0000313" key="2">
    <source>
        <dbReference type="EMBL" id="MCI71732.1"/>
    </source>
</evidence>
<feature type="compositionally biased region" description="Low complexity" evidence="1">
    <location>
        <begin position="1"/>
        <end position="10"/>
    </location>
</feature>
<feature type="non-terminal residue" evidence="2">
    <location>
        <position position="1"/>
    </location>
</feature>
<evidence type="ECO:0000256" key="1">
    <source>
        <dbReference type="SAM" id="MobiDB-lite"/>
    </source>
</evidence>
<dbReference type="AlphaFoldDB" id="A0A392UE99"/>
<dbReference type="Proteomes" id="UP000265520">
    <property type="component" value="Unassembled WGS sequence"/>
</dbReference>
<reference evidence="2 3" key="1">
    <citation type="journal article" date="2018" name="Front. Plant Sci.">
        <title>Red Clover (Trifolium pratense) and Zigzag Clover (T. medium) - A Picture of Genomic Similarities and Differences.</title>
        <authorList>
            <person name="Dluhosova J."/>
            <person name="Istvanek J."/>
            <person name="Nedelnik J."/>
            <person name="Repkova J."/>
        </authorList>
    </citation>
    <scope>NUCLEOTIDE SEQUENCE [LARGE SCALE GENOMIC DNA]</scope>
    <source>
        <strain evidence="3">cv. 10/8</strain>
        <tissue evidence="2">Leaf</tissue>
    </source>
</reference>
<name>A0A392UE99_9FABA</name>
<keyword evidence="3" id="KW-1185">Reference proteome</keyword>
<comment type="caution">
    <text evidence="2">The sequence shown here is derived from an EMBL/GenBank/DDBJ whole genome shotgun (WGS) entry which is preliminary data.</text>
</comment>
<dbReference type="EMBL" id="LXQA010802848">
    <property type="protein sequence ID" value="MCI71732.1"/>
    <property type="molecule type" value="Genomic_DNA"/>
</dbReference>
<feature type="region of interest" description="Disordered" evidence="1">
    <location>
        <begin position="1"/>
        <end position="28"/>
    </location>
</feature>
<organism evidence="2 3">
    <name type="scientific">Trifolium medium</name>
    <dbReference type="NCBI Taxonomy" id="97028"/>
    <lineage>
        <taxon>Eukaryota</taxon>
        <taxon>Viridiplantae</taxon>
        <taxon>Streptophyta</taxon>
        <taxon>Embryophyta</taxon>
        <taxon>Tracheophyta</taxon>
        <taxon>Spermatophyta</taxon>
        <taxon>Magnoliopsida</taxon>
        <taxon>eudicotyledons</taxon>
        <taxon>Gunneridae</taxon>
        <taxon>Pentapetalae</taxon>
        <taxon>rosids</taxon>
        <taxon>fabids</taxon>
        <taxon>Fabales</taxon>
        <taxon>Fabaceae</taxon>
        <taxon>Papilionoideae</taxon>
        <taxon>50 kb inversion clade</taxon>
        <taxon>NPAAA clade</taxon>
        <taxon>Hologalegina</taxon>
        <taxon>IRL clade</taxon>
        <taxon>Trifolieae</taxon>
        <taxon>Trifolium</taxon>
    </lineage>
</organism>